<name>A0A1H4BVY7_9GAMM</name>
<reference evidence="5" key="1">
    <citation type="submission" date="2016-10" db="EMBL/GenBank/DDBJ databases">
        <authorList>
            <person name="Varghese N."/>
            <person name="Submissions S."/>
        </authorList>
    </citation>
    <scope>NUCLEOTIDE SEQUENCE [LARGE SCALE GENOMIC DNA]</scope>
    <source>
        <strain evidence="5">DSM 11526</strain>
    </source>
</reference>
<protein>
    <recommendedName>
        <fullName evidence="3">DUF7933 domain-containing protein</fullName>
    </recommendedName>
</protein>
<keyword evidence="2" id="KW-0732">Signal</keyword>
<keyword evidence="1" id="KW-0472">Membrane</keyword>
<feature type="transmembrane region" description="Helical" evidence="1">
    <location>
        <begin position="995"/>
        <end position="1018"/>
    </location>
</feature>
<keyword evidence="1" id="KW-1133">Transmembrane helix</keyword>
<dbReference type="InterPro" id="IPR057693">
    <property type="entry name" value="DUF7933"/>
</dbReference>
<feature type="domain" description="DUF7933" evidence="3">
    <location>
        <begin position="421"/>
        <end position="503"/>
    </location>
</feature>
<keyword evidence="5" id="KW-1185">Reference proteome</keyword>
<accession>A0A1H4BVY7</accession>
<dbReference type="Proteomes" id="UP000242469">
    <property type="component" value="Unassembled WGS sequence"/>
</dbReference>
<dbReference type="InterPro" id="IPR053784">
    <property type="entry name" value="Choice_anch_U_dom"/>
</dbReference>
<dbReference type="RefSeq" id="WP_091824773.1">
    <property type="nucleotide sequence ID" value="NZ_FNRJ01000004.1"/>
</dbReference>
<feature type="chain" id="PRO_5017356166" description="DUF7933 domain-containing protein" evidence="2">
    <location>
        <begin position="23"/>
        <end position="1026"/>
    </location>
</feature>
<sequence>MKTLFSGVAAAILLLIAPSSWAALSFSQTFGVSQLDVGNNTSLTFTIQNTSPTEASWDIAFDSSLPAGLRVSDAQGLDNTCGGSFVVDDVLGSISLSGGRVAASESCLVKLNVTSDTAGLYTSTSGVLRDQNSGDYGNSGDTLTVVENRMSFSLGVSSSTAELGDTISMTYHIQGPGGVYTSIQFSHQFPDGIKPRHGTAPVRSGVCGGASIDLSEDAFTLSGMFVTDTSVCEVTIEMDVVGVGEIELQTSNISYSSGSTGFATNVVSVQPRVLNLQKTVLADSVLPGQPFDVTYRLSNNSRSDTLTNIAFSDDLDATISGLAVVGMPASQACGTGSILGWDAGSGLAALSGGSLAPEESCEFTLTLQAPPAVSEGEYSNAVQASADSSSGVVLSQENATPIPVIPQPLLDISLSESVFSDQVDVTYTLTNTSSEHALNSISFQDAYTFGIASATVKSGSNTCSPGSPFIANVPAAGDVLGFTTSTPLAAGQSCEFTFTITFSPGSKGVFEGALVEEAFGEINGVKRLVKVQRESGRVVNQAPIIQMTPSRTTVTPGEPFDINISVLNGDGYPEDLDGYTDFSDIEFTFNGGGFIDPVSLTQTCPGLSQVGNTFSLPSLGAGEGCTFTQQASAVSAASGRNVMFGLTNISAQVEGISVSGADVDTTIRVSGLMIDTVVEPRAVEVGQPARVTLNLQNVSASEAVTNLSYQVSTRNSTPYAFAVSVNAVDVCGSGSQLNTFPVSTNTTLQLTNISLAPGEQCQIPVDIMIKPSAAPGLYTILQKNLSYVESSNSLVALNTGAILEVLEVGGISDISEQRNLDEPNPDNDPFDTTTEQLAGDLNGDGTADAVQSFIASTISPLTGRPVGLEVDPQCTINSFEMVTAASIGTVQPGVSFPEGMASFSISCAQSTVRLYLPGADFSGNQAIRKYGPQAPDFAGGSSWYELPTSRIDTAAHMIEFVLTDNALGDSNPAVGVISDPIGLADLPPTPSSQRAIPVAGVGWLALLAVQLLLVGGYMRRKRRIQR</sequence>
<feature type="signal peptide" evidence="2">
    <location>
        <begin position="1"/>
        <end position="22"/>
    </location>
</feature>
<feature type="domain" description="DUF7933" evidence="3">
    <location>
        <begin position="276"/>
        <end position="390"/>
    </location>
</feature>
<dbReference type="InterPro" id="IPR013783">
    <property type="entry name" value="Ig-like_fold"/>
</dbReference>
<dbReference type="Pfam" id="PF25564">
    <property type="entry name" value="DUF7933"/>
    <property type="match status" value="3"/>
</dbReference>
<dbReference type="EMBL" id="FNRJ01000004">
    <property type="protein sequence ID" value="SEA52254.1"/>
    <property type="molecule type" value="Genomic_DNA"/>
</dbReference>
<evidence type="ECO:0000313" key="5">
    <source>
        <dbReference type="Proteomes" id="UP000242469"/>
    </source>
</evidence>
<gene>
    <name evidence="4" type="ORF">SAMN02745729_10484</name>
</gene>
<dbReference type="OrthoDB" id="9773411at2"/>
<dbReference type="Gene3D" id="2.60.40.10">
    <property type="entry name" value="Immunoglobulins"/>
    <property type="match status" value="1"/>
</dbReference>
<dbReference type="PANTHER" id="PTHR35902">
    <property type="entry name" value="S-LAYER DOMAIN-LIKE PROTEIN-RELATED"/>
    <property type="match status" value="1"/>
</dbReference>
<keyword evidence="1" id="KW-0812">Transmembrane</keyword>
<dbReference type="NCBIfam" id="NF041766">
    <property type="entry name" value="choice_anch_U"/>
    <property type="match status" value="1"/>
</dbReference>
<feature type="domain" description="DUF7933" evidence="3">
    <location>
        <begin position="26"/>
        <end position="145"/>
    </location>
</feature>
<proteinExistence type="predicted"/>
<dbReference type="STRING" id="1122198.SAMN02745729_10484"/>
<evidence type="ECO:0000256" key="1">
    <source>
        <dbReference type="SAM" id="Phobius"/>
    </source>
</evidence>
<dbReference type="AlphaFoldDB" id="A0A1H4BVY7"/>
<organism evidence="4 5">
    <name type="scientific">Marinobacterium iners DSM 11526</name>
    <dbReference type="NCBI Taxonomy" id="1122198"/>
    <lineage>
        <taxon>Bacteria</taxon>
        <taxon>Pseudomonadati</taxon>
        <taxon>Pseudomonadota</taxon>
        <taxon>Gammaproteobacteria</taxon>
        <taxon>Oceanospirillales</taxon>
        <taxon>Oceanospirillaceae</taxon>
        <taxon>Marinobacterium</taxon>
    </lineage>
</organism>
<evidence type="ECO:0000259" key="3">
    <source>
        <dbReference type="Pfam" id="PF25564"/>
    </source>
</evidence>
<evidence type="ECO:0000256" key="2">
    <source>
        <dbReference type="SAM" id="SignalP"/>
    </source>
</evidence>
<evidence type="ECO:0000313" key="4">
    <source>
        <dbReference type="EMBL" id="SEA52254.1"/>
    </source>
</evidence>
<dbReference type="PANTHER" id="PTHR35902:SF3">
    <property type="entry name" value="NPCBM-ASSOCIATED, NEW3 DOMAIN OF ALPHA-GALACTOSIDASE"/>
    <property type="match status" value="1"/>
</dbReference>